<dbReference type="Gene3D" id="3.40.50.12780">
    <property type="entry name" value="N-terminal domain of ligase-like"/>
    <property type="match status" value="1"/>
</dbReference>
<dbReference type="InterPro" id="IPR000873">
    <property type="entry name" value="AMP-dep_synth/lig_dom"/>
</dbReference>
<keyword evidence="3" id="KW-1185">Reference proteome</keyword>
<proteinExistence type="predicted"/>
<accession>A0A9E5MF85</accession>
<dbReference type="InterPro" id="IPR020845">
    <property type="entry name" value="AMP-binding_CS"/>
</dbReference>
<evidence type="ECO:0000313" key="2">
    <source>
        <dbReference type="EMBL" id="NHF63362.1"/>
    </source>
</evidence>
<dbReference type="InterPro" id="IPR045851">
    <property type="entry name" value="AMP-bd_C_sf"/>
</dbReference>
<dbReference type="PROSITE" id="PS00455">
    <property type="entry name" value="AMP_BINDING"/>
    <property type="match status" value="1"/>
</dbReference>
<comment type="caution">
    <text evidence="2">The sequence shown here is derived from an EMBL/GenBank/DDBJ whole genome shotgun (WGS) entry which is preliminary data.</text>
</comment>
<reference evidence="2 3" key="1">
    <citation type="submission" date="2019-06" db="EMBL/GenBank/DDBJ databases">
        <authorList>
            <person name="De-Chao Zhang Q."/>
        </authorList>
    </citation>
    <scope>NUCLEOTIDE SEQUENCE [LARGE SCALE GENOMIC DNA]</scope>
    <source>
        <strain evidence="2 3">KN1116</strain>
    </source>
</reference>
<reference evidence="2 3" key="2">
    <citation type="submission" date="2020-03" db="EMBL/GenBank/DDBJ databases">
        <title>Chryseoglobus sp. isolated from a deep-sea seamount.</title>
        <authorList>
            <person name="Zhang D.-C."/>
        </authorList>
    </citation>
    <scope>NUCLEOTIDE SEQUENCE [LARGE SCALE GENOMIC DNA]</scope>
    <source>
        <strain evidence="2 3">KN1116</strain>
    </source>
</reference>
<dbReference type="GO" id="GO:0016878">
    <property type="term" value="F:acid-thiol ligase activity"/>
    <property type="evidence" value="ECO:0007669"/>
    <property type="project" value="UniProtKB-ARBA"/>
</dbReference>
<dbReference type="Gene3D" id="3.30.300.30">
    <property type="match status" value="1"/>
</dbReference>
<sequence length="480" mass="50724">MFAPLRFLTQQAAERPDAPALIGVDTRWSFAELDRAVAAVAGRLRDLGVVPRQLVATDLKPADDWIVTLALLRIATRTVSLTGTGSAVSMIPDVLLSRPGSRVVHAATVITVDGLWIEQVIAVADETQGVPIVLYPRADSICRVILTSGTTGNPRAAELSVRAVEHRLKHLPDYWTDARPEVNLMSLSTTGGFHTALAALQHGTPYITVDPADARFARATAGVSVQVLCGSPVQIGQTLRLLRERDHSLPDLREVRTAGGAATPTLLETIASQLAVPVRGVYGSTEGGGVATRMLHSGGDPADVGTAISGIDLEIVDEHGATLPPGEEGDIRYRGQGLASGYAGDDSDGSFRAGWFSPGDQGHLTSEGALVLHGRTAEIVNVGGVKVDPAAVDAAVDGFPGVIDAGTFLIEQVPGVPELGLAIVAEASCDLRALDRLLRQRLPGKHPTVFGQVSVIPRNRMGKVERTRLTAEFRRRLGLD</sequence>
<dbReference type="Proteomes" id="UP000818266">
    <property type="component" value="Unassembled WGS sequence"/>
</dbReference>
<protein>
    <submittedName>
        <fullName evidence="2">AMP-binding protein</fullName>
    </submittedName>
</protein>
<organism evidence="2 3">
    <name type="scientific">Microcella pacifica</name>
    <dbReference type="NCBI Taxonomy" id="2591847"/>
    <lineage>
        <taxon>Bacteria</taxon>
        <taxon>Bacillati</taxon>
        <taxon>Actinomycetota</taxon>
        <taxon>Actinomycetes</taxon>
        <taxon>Micrococcales</taxon>
        <taxon>Microbacteriaceae</taxon>
        <taxon>Microcella</taxon>
    </lineage>
</organism>
<dbReference type="InterPro" id="IPR050237">
    <property type="entry name" value="ATP-dep_AMP-bd_enzyme"/>
</dbReference>
<dbReference type="PANTHER" id="PTHR43767:SF1">
    <property type="entry name" value="NONRIBOSOMAL PEPTIDE SYNTHASE PES1 (EUROFUNG)-RELATED"/>
    <property type="match status" value="1"/>
</dbReference>
<dbReference type="CDD" id="cd04433">
    <property type="entry name" value="AFD_class_I"/>
    <property type="match status" value="1"/>
</dbReference>
<dbReference type="Pfam" id="PF00501">
    <property type="entry name" value="AMP-binding"/>
    <property type="match status" value="1"/>
</dbReference>
<evidence type="ECO:0000259" key="1">
    <source>
        <dbReference type="Pfam" id="PF00501"/>
    </source>
</evidence>
<dbReference type="InterPro" id="IPR042099">
    <property type="entry name" value="ANL_N_sf"/>
</dbReference>
<dbReference type="OrthoDB" id="9803968at2"/>
<gene>
    <name evidence="2" type="ORF">FK219_008945</name>
</gene>
<dbReference type="EMBL" id="VIKT02000014">
    <property type="protein sequence ID" value="NHF63362.1"/>
    <property type="molecule type" value="Genomic_DNA"/>
</dbReference>
<dbReference type="RefSeq" id="WP_152583768.1">
    <property type="nucleotide sequence ID" value="NZ_VIKT02000014.1"/>
</dbReference>
<dbReference type="SUPFAM" id="SSF56801">
    <property type="entry name" value="Acetyl-CoA synthetase-like"/>
    <property type="match status" value="1"/>
</dbReference>
<dbReference type="AlphaFoldDB" id="A0A9E5MF85"/>
<evidence type="ECO:0000313" key="3">
    <source>
        <dbReference type="Proteomes" id="UP000818266"/>
    </source>
</evidence>
<name>A0A9E5MF85_9MICO</name>
<feature type="domain" description="AMP-dependent synthetase/ligase" evidence="1">
    <location>
        <begin position="9"/>
        <end position="342"/>
    </location>
</feature>
<dbReference type="PANTHER" id="PTHR43767">
    <property type="entry name" value="LONG-CHAIN-FATTY-ACID--COA LIGASE"/>
    <property type="match status" value="1"/>
</dbReference>